<dbReference type="PIRSF" id="PIRSF006413">
    <property type="entry name" value="IF-6"/>
    <property type="match status" value="1"/>
</dbReference>
<comment type="function">
    <text evidence="3">Binds to the 50S ribosomal subunit and prevents its association with the 30S ribosomal subunit to form the 70S initiation complex.</text>
</comment>
<dbReference type="Gene3D" id="3.75.10.10">
    <property type="entry name" value="L-arginine/glycine Amidinotransferase, Chain A"/>
    <property type="match status" value="1"/>
</dbReference>
<dbReference type="Pfam" id="PF01912">
    <property type="entry name" value="eIF-6"/>
    <property type="match status" value="1"/>
</dbReference>
<dbReference type="GO" id="GO:0043022">
    <property type="term" value="F:ribosome binding"/>
    <property type="evidence" value="ECO:0007669"/>
    <property type="project" value="InterPro"/>
</dbReference>
<evidence type="ECO:0000256" key="2">
    <source>
        <dbReference type="ARBA" id="ARBA00022917"/>
    </source>
</evidence>
<evidence type="ECO:0000313" key="5">
    <source>
        <dbReference type="Proteomes" id="UP000006622"/>
    </source>
</evidence>
<gene>
    <name evidence="3" type="primary">eif6</name>
    <name evidence="4" type="ordered locus">Mzhil_0536</name>
</gene>
<accession>F7XQ45</accession>
<dbReference type="HOGENOM" id="CLU_071894_1_0_2"/>
<dbReference type="PANTHER" id="PTHR10784">
    <property type="entry name" value="TRANSLATION INITIATION FACTOR 6"/>
    <property type="match status" value="1"/>
</dbReference>
<dbReference type="AlphaFoldDB" id="F7XQ45"/>
<dbReference type="NCBIfam" id="NF003130">
    <property type="entry name" value="PRK04046.2-1"/>
    <property type="match status" value="1"/>
</dbReference>
<dbReference type="STRING" id="679901.Mzhil_0536"/>
<dbReference type="GO" id="GO:0042256">
    <property type="term" value="P:cytosolic ribosome assembly"/>
    <property type="evidence" value="ECO:0007669"/>
    <property type="project" value="InterPro"/>
</dbReference>
<protein>
    <recommendedName>
        <fullName evidence="3">Translation initiation factor 6</fullName>
        <shortName evidence="3">aIF-6</shortName>
    </recommendedName>
</protein>
<dbReference type="NCBIfam" id="TIGR00323">
    <property type="entry name" value="eIF-6"/>
    <property type="match status" value="1"/>
</dbReference>
<dbReference type="GO" id="GO:0003743">
    <property type="term" value="F:translation initiation factor activity"/>
    <property type="evidence" value="ECO:0007669"/>
    <property type="project" value="UniProtKB-UniRule"/>
</dbReference>
<dbReference type="KEGG" id="mzh:Mzhil_0536"/>
<dbReference type="HAMAP" id="MF_00032">
    <property type="entry name" value="eIF_6"/>
    <property type="match status" value="1"/>
</dbReference>
<evidence type="ECO:0000256" key="3">
    <source>
        <dbReference type="HAMAP-Rule" id="MF_00032"/>
    </source>
</evidence>
<keyword evidence="5" id="KW-1185">Reference proteome</keyword>
<dbReference type="SMART" id="SM00654">
    <property type="entry name" value="eIF6"/>
    <property type="match status" value="1"/>
</dbReference>
<name>F7XQ45_METZD</name>
<dbReference type="SUPFAM" id="SSF55909">
    <property type="entry name" value="Pentein"/>
    <property type="match status" value="1"/>
</dbReference>
<dbReference type="InterPro" id="IPR002769">
    <property type="entry name" value="eIF6"/>
</dbReference>
<organism evidence="4 5">
    <name type="scientific">Methanosalsum zhilinae (strain DSM 4017 / NBRC 107636 / OCM 62 / WeN5)</name>
    <name type="common">Methanohalophilus zhilinae</name>
    <dbReference type="NCBI Taxonomy" id="679901"/>
    <lineage>
        <taxon>Archaea</taxon>
        <taxon>Methanobacteriati</taxon>
        <taxon>Methanobacteriota</taxon>
        <taxon>Stenosarchaea group</taxon>
        <taxon>Methanomicrobia</taxon>
        <taxon>Methanosarcinales</taxon>
        <taxon>Methanosarcinaceae</taxon>
        <taxon>Methanosalsum</taxon>
    </lineage>
</organism>
<sequence length="213" mass="22142">MDIYDSPLIGVFATCTEDIAIVPAGTKPEDCKLLEEMLDVQVISTLANGCTVVGALIRGNSNGFLIPGNMGENILKDVDLPVKPLPHKLNAIGNIVLSNDHAALVHPDLSDKAVEFVSGTLGVDVSRGTIAGIKTVGMAGVVTNKGLIVNPRVSDSEIAHLEKVFDLPVGTGTVNYGTHMVGSGILANSNGYVTGSQTTGHELGRVDDLLGFV</sequence>
<dbReference type="EMBL" id="CP002101">
    <property type="protein sequence ID" value="AEH60406.1"/>
    <property type="molecule type" value="Genomic_DNA"/>
</dbReference>
<evidence type="ECO:0000313" key="4">
    <source>
        <dbReference type="EMBL" id="AEH60406.1"/>
    </source>
</evidence>
<evidence type="ECO:0000256" key="1">
    <source>
        <dbReference type="ARBA" id="ARBA00022540"/>
    </source>
</evidence>
<reference evidence="4 5" key="1">
    <citation type="submission" date="2010-07" db="EMBL/GenBank/DDBJ databases">
        <title>The complete genome of Methanosalsum zhilinae DSM 4017.</title>
        <authorList>
            <consortium name="US DOE Joint Genome Institute (JGI-PGF)"/>
            <person name="Lucas S."/>
            <person name="Copeland A."/>
            <person name="Lapidus A."/>
            <person name="Glavina del Rio T."/>
            <person name="Dalin E."/>
            <person name="Tice H."/>
            <person name="Bruce D."/>
            <person name="Goodwin L."/>
            <person name="Pitluck S."/>
            <person name="Kyrpides N."/>
            <person name="Mavromatis K."/>
            <person name="Ovchinnikova G."/>
            <person name="Daligault H."/>
            <person name="Detter J.C."/>
            <person name="Han C."/>
            <person name="Tapia R."/>
            <person name="Larimer F."/>
            <person name="Land M."/>
            <person name="Hauser L."/>
            <person name="Markowitz V."/>
            <person name="Cheng J.-F."/>
            <person name="Hugenholtz P."/>
            <person name="Woyke T."/>
            <person name="Wu D."/>
            <person name="Spring S."/>
            <person name="Schueler E."/>
            <person name="Brambilla E."/>
            <person name="Klenk H.-P."/>
            <person name="Eisen J.A."/>
        </authorList>
    </citation>
    <scope>NUCLEOTIDE SEQUENCE [LARGE SCALE GENOMIC DNA]</scope>
    <source>
        <strain evidence="5">DSM 4017 / NBRC 107636 / OCM 62 / WeN5</strain>
    </source>
</reference>
<keyword evidence="2 3" id="KW-0648">Protein biosynthesis</keyword>
<comment type="similarity">
    <text evidence="3">Belongs to the eIF-6 family.</text>
</comment>
<keyword evidence="1 3" id="KW-0396">Initiation factor</keyword>
<proteinExistence type="inferred from homology"/>
<dbReference type="Proteomes" id="UP000006622">
    <property type="component" value="Chromosome"/>
</dbReference>